<accession>A0A166Y8D4</accession>
<dbReference type="OrthoDB" id="280897at2"/>
<organism evidence="1 2">
    <name type="scientific">Pseudoalteromonas luteoviolacea NCIMB 1942</name>
    <dbReference type="NCBI Taxonomy" id="1365253"/>
    <lineage>
        <taxon>Bacteria</taxon>
        <taxon>Pseudomonadati</taxon>
        <taxon>Pseudomonadota</taxon>
        <taxon>Gammaproteobacteria</taxon>
        <taxon>Alteromonadales</taxon>
        <taxon>Pseudoalteromonadaceae</taxon>
        <taxon>Pseudoalteromonas</taxon>
    </lineage>
</organism>
<dbReference type="Proteomes" id="UP000076587">
    <property type="component" value="Unassembled WGS sequence"/>
</dbReference>
<dbReference type="RefSeq" id="WP_155730677.1">
    <property type="nucleotide sequence ID" value="NZ_AUXT01000214.1"/>
</dbReference>
<proteinExistence type="predicted"/>
<gene>
    <name evidence="1" type="ORF">N482_19950</name>
</gene>
<evidence type="ECO:0000313" key="2">
    <source>
        <dbReference type="Proteomes" id="UP000076587"/>
    </source>
</evidence>
<evidence type="ECO:0000313" key="1">
    <source>
        <dbReference type="EMBL" id="KZN41552.1"/>
    </source>
</evidence>
<reference evidence="1 2" key="1">
    <citation type="submission" date="2013-07" db="EMBL/GenBank/DDBJ databases">
        <title>Comparative Genomic and Metabolomic Analysis of Twelve Strains of Pseudoalteromonas luteoviolacea.</title>
        <authorList>
            <person name="Vynne N.G."/>
            <person name="Mansson M."/>
            <person name="Gram L."/>
        </authorList>
    </citation>
    <scope>NUCLEOTIDE SEQUENCE [LARGE SCALE GENOMIC DNA]</scope>
    <source>
        <strain evidence="1 2">NCIMB 1942</strain>
    </source>
</reference>
<sequence>MSPSKNPQGKVLYDSQGRPAYYKTHINSEAYHPFTRSSDDIPLKLPTGSESASLQKLGAIALKSAWKLIDEKDPHTYITTPALVVSAQSEYKCDLTELALISLHVASKMAPLRYSEHFYQYAMQPSVHF</sequence>
<name>A0A166Y8D4_9GAMM</name>
<protein>
    <submittedName>
        <fullName evidence="1">Uncharacterized protein</fullName>
    </submittedName>
</protein>
<dbReference type="EMBL" id="AUXT01000214">
    <property type="protein sequence ID" value="KZN41552.1"/>
    <property type="molecule type" value="Genomic_DNA"/>
</dbReference>
<dbReference type="AlphaFoldDB" id="A0A166Y8D4"/>
<dbReference type="PATRIC" id="fig|1365253.3.peg.4827"/>
<comment type="caution">
    <text evidence="1">The sequence shown here is derived from an EMBL/GenBank/DDBJ whole genome shotgun (WGS) entry which is preliminary data.</text>
</comment>